<protein>
    <submittedName>
        <fullName evidence="1">Uncharacterized protein</fullName>
    </submittedName>
</protein>
<proteinExistence type="predicted"/>
<keyword evidence="2" id="KW-1185">Reference proteome</keyword>
<dbReference type="InParanoid" id="E9HHD5"/>
<sequence length="95" mass="10626">MTNSPGDLTGKIANHYHNLKYLEKGGIKPSSVVFMANGVNVVQGKGVVMDFTRFTGLIETTKPHLENDSWISPLPLNLQRRVMLQECQKTQDLDL</sequence>
<dbReference type="Proteomes" id="UP000000305">
    <property type="component" value="Unassembled WGS sequence"/>
</dbReference>
<evidence type="ECO:0000313" key="2">
    <source>
        <dbReference type="Proteomes" id="UP000000305"/>
    </source>
</evidence>
<accession>E9HHD5</accession>
<gene>
    <name evidence="1" type="ORF">DAPPUDRAFT_329703</name>
</gene>
<organism evidence="1 2">
    <name type="scientific">Daphnia pulex</name>
    <name type="common">Water flea</name>
    <dbReference type="NCBI Taxonomy" id="6669"/>
    <lineage>
        <taxon>Eukaryota</taxon>
        <taxon>Metazoa</taxon>
        <taxon>Ecdysozoa</taxon>
        <taxon>Arthropoda</taxon>
        <taxon>Crustacea</taxon>
        <taxon>Branchiopoda</taxon>
        <taxon>Diplostraca</taxon>
        <taxon>Cladocera</taxon>
        <taxon>Anomopoda</taxon>
        <taxon>Daphniidae</taxon>
        <taxon>Daphnia</taxon>
    </lineage>
</organism>
<dbReference type="HOGENOM" id="CLU_2374868_0_0_1"/>
<dbReference type="AlphaFoldDB" id="E9HHD5"/>
<evidence type="ECO:0000313" key="1">
    <source>
        <dbReference type="EMBL" id="EFX68861.1"/>
    </source>
</evidence>
<reference evidence="1 2" key="1">
    <citation type="journal article" date="2011" name="Science">
        <title>The ecoresponsive genome of Daphnia pulex.</title>
        <authorList>
            <person name="Colbourne J.K."/>
            <person name="Pfrender M.E."/>
            <person name="Gilbert D."/>
            <person name="Thomas W.K."/>
            <person name="Tucker A."/>
            <person name="Oakley T.H."/>
            <person name="Tokishita S."/>
            <person name="Aerts A."/>
            <person name="Arnold G.J."/>
            <person name="Basu M.K."/>
            <person name="Bauer D.J."/>
            <person name="Caceres C.E."/>
            <person name="Carmel L."/>
            <person name="Casola C."/>
            <person name="Choi J.H."/>
            <person name="Detter J.C."/>
            <person name="Dong Q."/>
            <person name="Dusheyko S."/>
            <person name="Eads B.D."/>
            <person name="Frohlich T."/>
            <person name="Geiler-Samerotte K.A."/>
            <person name="Gerlach D."/>
            <person name="Hatcher P."/>
            <person name="Jogdeo S."/>
            <person name="Krijgsveld J."/>
            <person name="Kriventseva E.V."/>
            <person name="Kultz D."/>
            <person name="Laforsch C."/>
            <person name="Lindquist E."/>
            <person name="Lopez J."/>
            <person name="Manak J.R."/>
            <person name="Muller J."/>
            <person name="Pangilinan J."/>
            <person name="Patwardhan R.P."/>
            <person name="Pitluck S."/>
            <person name="Pritham E.J."/>
            <person name="Rechtsteiner A."/>
            <person name="Rho M."/>
            <person name="Rogozin I.B."/>
            <person name="Sakarya O."/>
            <person name="Salamov A."/>
            <person name="Schaack S."/>
            <person name="Shapiro H."/>
            <person name="Shiga Y."/>
            <person name="Skalitzky C."/>
            <person name="Smith Z."/>
            <person name="Souvorov A."/>
            <person name="Sung W."/>
            <person name="Tang Z."/>
            <person name="Tsuchiya D."/>
            <person name="Tu H."/>
            <person name="Vos H."/>
            <person name="Wang M."/>
            <person name="Wolf Y.I."/>
            <person name="Yamagata H."/>
            <person name="Yamada T."/>
            <person name="Ye Y."/>
            <person name="Shaw J.R."/>
            <person name="Andrews J."/>
            <person name="Crease T.J."/>
            <person name="Tang H."/>
            <person name="Lucas S.M."/>
            <person name="Robertson H.M."/>
            <person name="Bork P."/>
            <person name="Koonin E.V."/>
            <person name="Zdobnov E.M."/>
            <person name="Grigoriev I.V."/>
            <person name="Lynch M."/>
            <person name="Boore J.L."/>
        </authorList>
    </citation>
    <scope>NUCLEOTIDE SEQUENCE [LARGE SCALE GENOMIC DNA]</scope>
</reference>
<name>E9HHD5_DAPPU</name>
<dbReference type="KEGG" id="dpx:DAPPUDRAFT_329703"/>
<dbReference type="EMBL" id="GL732647">
    <property type="protein sequence ID" value="EFX68861.1"/>
    <property type="molecule type" value="Genomic_DNA"/>
</dbReference>